<accession>A0A926N723</accession>
<protein>
    <submittedName>
        <fullName evidence="1">DUF1292 domain-containing protein</fullName>
    </submittedName>
</protein>
<keyword evidence="2" id="KW-1185">Reference proteome</keyword>
<dbReference type="Proteomes" id="UP000661691">
    <property type="component" value="Unassembled WGS sequence"/>
</dbReference>
<proteinExistence type="predicted"/>
<reference evidence="1" key="1">
    <citation type="submission" date="2020-09" db="EMBL/GenBank/DDBJ databases">
        <title>A novel bacterium of genus Hazenella, isolated from South China Sea.</title>
        <authorList>
            <person name="Huang H."/>
            <person name="Mo K."/>
            <person name="Hu Y."/>
        </authorList>
    </citation>
    <scope>NUCLEOTIDE SEQUENCE</scope>
    <source>
        <strain evidence="1">IB182357</strain>
    </source>
</reference>
<comment type="caution">
    <text evidence="1">The sequence shown here is derived from an EMBL/GenBank/DDBJ whole genome shotgun (WGS) entry which is preliminary data.</text>
</comment>
<dbReference type="AlphaFoldDB" id="A0A926N723"/>
<organism evidence="1 2">
    <name type="scientific">Polycladospora coralii</name>
    <dbReference type="NCBI Taxonomy" id="2771432"/>
    <lineage>
        <taxon>Bacteria</taxon>
        <taxon>Bacillati</taxon>
        <taxon>Bacillota</taxon>
        <taxon>Bacilli</taxon>
        <taxon>Bacillales</taxon>
        <taxon>Thermoactinomycetaceae</taxon>
        <taxon>Polycladospora</taxon>
    </lineage>
</organism>
<evidence type="ECO:0000313" key="2">
    <source>
        <dbReference type="Proteomes" id="UP000661691"/>
    </source>
</evidence>
<evidence type="ECO:0000313" key="1">
    <source>
        <dbReference type="EMBL" id="MBD1371076.1"/>
    </source>
</evidence>
<dbReference type="InterPro" id="IPR009711">
    <property type="entry name" value="UPF0473"/>
</dbReference>
<dbReference type="Pfam" id="PF06949">
    <property type="entry name" value="DUF1292"/>
    <property type="match status" value="1"/>
</dbReference>
<name>A0A926N723_9BACL</name>
<dbReference type="EMBL" id="JACXAH010000002">
    <property type="protein sequence ID" value="MBD1371076.1"/>
    <property type="molecule type" value="Genomic_DNA"/>
</dbReference>
<gene>
    <name evidence="1" type="ORF">IC620_01720</name>
</gene>
<sequence>MIKQSQKSISQTEIGESYQVLQTIEANGYQYCILRNPDHHPSIAYLMRVHQDGMKFIEDDREWHEIADYVDHLLD</sequence>